<reference evidence="2 3" key="1">
    <citation type="submission" date="2020-06" db="EMBL/GenBank/DDBJ databases">
        <title>Mogibacterium timidum strain W9173 genomic sequence.</title>
        <authorList>
            <person name="Wade W.G."/>
            <person name="Johnston C.D."/>
            <person name="Chen T."/>
            <person name="Dewhirst F.E."/>
        </authorList>
    </citation>
    <scope>NUCLEOTIDE SEQUENCE [LARGE SCALE GENOMIC DNA]</scope>
    <source>
        <strain evidence="2 3">W9173</strain>
    </source>
</reference>
<proteinExistence type="predicted"/>
<protein>
    <submittedName>
        <fullName evidence="2">Uncharacterized protein</fullName>
    </submittedName>
</protein>
<keyword evidence="1" id="KW-0472">Membrane</keyword>
<organism evidence="2 3">
    <name type="scientific">Mogibacterium timidum</name>
    <dbReference type="NCBI Taxonomy" id="35519"/>
    <lineage>
        <taxon>Bacteria</taxon>
        <taxon>Bacillati</taxon>
        <taxon>Bacillota</taxon>
        <taxon>Clostridia</taxon>
        <taxon>Peptostreptococcales</taxon>
        <taxon>Anaerovoracaceae</taxon>
        <taxon>Mogibacterium</taxon>
    </lineage>
</organism>
<feature type="transmembrane region" description="Helical" evidence="1">
    <location>
        <begin position="61"/>
        <end position="84"/>
    </location>
</feature>
<feature type="transmembrane region" description="Helical" evidence="1">
    <location>
        <begin position="21"/>
        <end position="41"/>
    </location>
</feature>
<keyword evidence="1" id="KW-1133">Transmembrane helix</keyword>
<evidence type="ECO:0000313" key="3">
    <source>
        <dbReference type="Proteomes" id="UP000526307"/>
    </source>
</evidence>
<gene>
    <name evidence="2" type="ORF">HW270_04220</name>
</gene>
<feature type="transmembrane region" description="Helical" evidence="1">
    <location>
        <begin position="132"/>
        <end position="149"/>
    </location>
</feature>
<sequence length="162" mass="18511">MNNIETKYYSKHEQTRSIRRYVYTYIGFAITRTILYIVFALTISDDLSLNDAYFYYSDISVLFKLVIFGILYLILFIASISLLAGCTHYISDMDEDSDIKKRWGLYLFPMILDVIAGLIFASVTLLQVTASIVGIIICLAEIGMFVWLLRTSAADNTRKGDH</sequence>
<evidence type="ECO:0000256" key="1">
    <source>
        <dbReference type="SAM" id="Phobius"/>
    </source>
</evidence>
<dbReference type="Proteomes" id="UP000526307">
    <property type="component" value="Unassembled WGS sequence"/>
</dbReference>
<accession>A0A7Y9B194</accession>
<name>A0A7Y9B194_9FIRM</name>
<dbReference type="AlphaFoldDB" id="A0A7Y9B194"/>
<comment type="caution">
    <text evidence="2">The sequence shown here is derived from an EMBL/GenBank/DDBJ whole genome shotgun (WGS) entry which is preliminary data.</text>
</comment>
<keyword evidence="1" id="KW-0812">Transmembrane</keyword>
<keyword evidence="3" id="KW-1185">Reference proteome</keyword>
<feature type="transmembrane region" description="Helical" evidence="1">
    <location>
        <begin position="105"/>
        <end position="126"/>
    </location>
</feature>
<dbReference type="RefSeq" id="WP_009644373.1">
    <property type="nucleotide sequence ID" value="NZ_CAUTAN010000002.1"/>
</dbReference>
<dbReference type="EMBL" id="JABXYR010000001">
    <property type="protein sequence ID" value="NWO23286.1"/>
    <property type="molecule type" value="Genomic_DNA"/>
</dbReference>
<evidence type="ECO:0000313" key="2">
    <source>
        <dbReference type="EMBL" id="NWO23286.1"/>
    </source>
</evidence>